<dbReference type="InterPro" id="IPR032508">
    <property type="entry name" value="FecR_C"/>
</dbReference>
<keyword evidence="5" id="KW-1185">Reference proteome</keyword>
<dbReference type="PANTHER" id="PTHR30273:SF2">
    <property type="entry name" value="PROTEIN FECR"/>
    <property type="match status" value="1"/>
</dbReference>
<gene>
    <name evidence="4" type="ORF">B0O44_104600</name>
</gene>
<dbReference type="Gene3D" id="2.60.120.1440">
    <property type="match status" value="1"/>
</dbReference>
<evidence type="ECO:0000313" key="5">
    <source>
        <dbReference type="Proteomes" id="UP000248198"/>
    </source>
</evidence>
<keyword evidence="1" id="KW-0472">Membrane</keyword>
<sequence length="322" mass="36137">MEEKKQLELLYRRYLSNECTAEELDRFLELLHDNEEEGRALMSATWNNTEAVPDSGLVPSFIPSPSRKITLRLFIKAVAAVLLLAGGLYFFRTGWLNLISPVRQMEVKNAAAEHKQVQLEDGTRVWLSANSNLSYPEHFRAGNRKVQLEGEAFFEVAHDAEHPFIVSAGPVQTTVLGTSFNIEAYGAKNKTRITLLSGKVSVSLQADKNNQQAIILPNQQVVIDKQAEKLHKVDFPQAGVFLQRRLGFYVYKGTALAEVIHDIETQYDVKIELGHGLENEIFYGNLDMTAAINQSLDKLVTVGGAKWKRNGNQYVVFRSGND</sequence>
<protein>
    <submittedName>
        <fullName evidence="4">FecR family protein</fullName>
    </submittedName>
</protein>
<dbReference type="Proteomes" id="UP000248198">
    <property type="component" value="Unassembled WGS sequence"/>
</dbReference>
<keyword evidence="1" id="KW-1133">Transmembrane helix</keyword>
<dbReference type="PIRSF" id="PIRSF018266">
    <property type="entry name" value="FecR"/>
    <property type="match status" value="1"/>
</dbReference>
<dbReference type="FunFam" id="2.60.120.1440:FF:000001">
    <property type="entry name" value="Putative anti-sigma factor"/>
    <property type="match status" value="1"/>
</dbReference>
<evidence type="ECO:0000256" key="1">
    <source>
        <dbReference type="SAM" id="Phobius"/>
    </source>
</evidence>
<dbReference type="EMBL" id="QKLU01000004">
    <property type="protein sequence ID" value="PYF74429.1"/>
    <property type="molecule type" value="Genomic_DNA"/>
</dbReference>
<dbReference type="PANTHER" id="PTHR30273">
    <property type="entry name" value="PERIPLASMIC SIGNAL SENSOR AND SIGMA FACTOR ACTIVATOR FECR-RELATED"/>
    <property type="match status" value="1"/>
</dbReference>
<dbReference type="GO" id="GO:0016989">
    <property type="term" value="F:sigma factor antagonist activity"/>
    <property type="evidence" value="ECO:0007669"/>
    <property type="project" value="TreeGrafter"/>
</dbReference>
<keyword evidence="1" id="KW-0812">Transmembrane</keyword>
<feature type="domain" description="FecR protein" evidence="2">
    <location>
        <begin position="110"/>
        <end position="200"/>
    </location>
</feature>
<dbReference type="InterPro" id="IPR006860">
    <property type="entry name" value="FecR"/>
</dbReference>
<organism evidence="4 5">
    <name type="scientific">Pedobacter nutrimenti</name>
    <dbReference type="NCBI Taxonomy" id="1241337"/>
    <lineage>
        <taxon>Bacteria</taxon>
        <taxon>Pseudomonadati</taxon>
        <taxon>Bacteroidota</taxon>
        <taxon>Sphingobacteriia</taxon>
        <taxon>Sphingobacteriales</taxon>
        <taxon>Sphingobacteriaceae</taxon>
        <taxon>Pedobacter</taxon>
    </lineage>
</organism>
<feature type="transmembrane region" description="Helical" evidence="1">
    <location>
        <begin position="73"/>
        <end position="91"/>
    </location>
</feature>
<reference evidence="4 5" key="1">
    <citation type="submission" date="2018-06" db="EMBL/GenBank/DDBJ databases">
        <title>Genomic Encyclopedia of Archaeal and Bacterial Type Strains, Phase II (KMG-II): from individual species to whole genera.</title>
        <authorList>
            <person name="Goeker M."/>
        </authorList>
    </citation>
    <scope>NUCLEOTIDE SEQUENCE [LARGE SCALE GENOMIC DNA]</scope>
    <source>
        <strain evidence="4 5">DSM 27372</strain>
    </source>
</reference>
<feature type="domain" description="Protein FecR C-terminal" evidence="3">
    <location>
        <begin position="249"/>
        <end position="316"/>
    </location>
</feature>
<evidence type="ECO:0000259" key="3">
    <source>
        <dbReference type="Pfam" id="PF16344"/>
    </source>
</evidence>
<accession>A0A318US84</accession>
<proteinExistence type="predicted"/>
<comment type="caution">
    <text evidence="4">The sequence shown here is derived from an EMBL/GenBank/DDBJ whole genome shotgun (WGS) entry which is preliminary data.</text>
</comment>
<dbReference type="AlphaFoldDB" id="A0A318US84"/>
<dbReference type="Gene3D" id="3.55.50.30">
    <property type="match status" value="1"/>
</dbReference>
<dbReference type="RefSeq" id="WP_110831735.1">
    <property type="nucleotide sequence ID" value="NZ_QKLU01000004.1"/>
</dbReference>
<name>A0A318US84_9SPHI</name>
<dbReference type="InterPro" id="IPR012373">
    <property type="entry name" value="Ferrdict_sens_TM"/>
</dbReference>
<dbReference type="Pfam" id="PF16344">
    <property type="entry name" value="FecR_C"/>
    <property type="match status" value="1"/>
</dbReference>
<evidence type="ECO:0000259" key="2">
    <source>
        <dbReference type="Pfam" id="PF04773"/>
    </source>
</evidence>
<dbReference type="Pfam" id="PF04773">
    <property type="entry name" value="FecR"/>
    <property type="match status" value="1"/>
</dbReference>
<dbReference type="OrthoDB" id="645173at2"/>
<evidence type="ECO:0000313" key="4">
    <source>
        <dbReference type="EMBL" id="PYF74429.1"/>
    </source>
</evidence>